<evidence type="ECO:0000313" key="2">
    <source>
        <dbReference type="EMBL" id="EUA42475.1"/>
    </source>
</evidence>
<dbReference type="Pfam" id="PF08940">
    <property type="entry name" value="DUF1918"/>
    <property type="match status" value="1"/>
</dbReference>
<dbReference type="EMBL" id="JAOB01000042">
    <property type="protein sequence ID" value="EUA42475.1"/>
    <property type="molecule type" value="Genomic_DNA"/>
</dbReference>
<feature type="domain" description="DUF1918" evidence="1">
    <location>
        <begin position="59"/>
        <end position="116"/>
    </location>
</feature>
<dbReference type="Gene3D" id="2.30.30.440">
    <property type="entry name" value="Domain of unknown function DUF1918"/>
    <property type="match status" value="1"/>
</dbReference>
<dbReference type="AlphaFoldDB" id="X8BHC6"/>
<comment type="caution">
    <text evidence="2">The sequence shown here is derived from an EMBL/GenBank/DDBJ whole genome shotgun (WGS) entry which is preliminary data.</text>
</comment>
<proteinExistence type="predicted"/>
<gene>
    <name evidence="2" type="ORF">I553_6335</name>
</gene>
<dbReference type="InterPro" id="IPR015035">
    <property type="entry name" value="DUF1918"/>
</dbReference>
<name>X8BHC6_MYCXE</name>
<dbReference type="PATRIC" id="fig|1299334.3.peg.4499"/>
<protein>
    <recommendedName>
        <fullName evidence="1">DUF1918 domain-containing protein</fullName>
    </recommendedName>
</protein>
<evidence type="ECO:0000259" key="1">
    <source>
        <dbReference type="Pfam" id="PF08940"/>
    </source>
</evidence>
<dbReference type="SUPFAM" id="SSF50118">
    <property type="entry name" value="Cell growth inhibitor/plasmid maintenance toxic component"/>
    <property type="match status" value="1"/>
</dbReference>
<accession>X8BHC6</accession>
<sequence>MPGQQLADDLRFDTGVDDLSARLSAVRGGRAQFRCPPPLPVADWRAHNRIAATERECAMKAHVGDWLVIKGTTVAQPDQRGLITEVRSADGSPPYVVRWQGTSQEATVFPGPDALVLTSAELEHADERARSRAAR</sequence>
<organism evidence="2">
    <name type="scientific">Mycobacterium xenopi 4042</name>
    <dbReference type="NCBI Taxonomy" id="1299334"/>
    <lineage>
        <taxon>Bacteria</taxon>
        <taxon>Bacillati</taxon>
        <taxon>Actinomycetota</taxon>
        <taxon>Actinomycetes</taxon>
        <taxon>Mycobacteriales</taxon>
        <taxon>Mycobacteriaceae</taxon>
        <taxon>Mycobacterium</taxon>
    </lineage>
</organism>
<reference evidence="2" key="1">
    <citation type="submission" date="2014-01" db="EMBL/GenBank/DDBJ databases">
        <authorList>
            <person name="Brown-Elliot B."/>
            <person name="Wallace R."/>
            <person name="Lenaerts A."/>
            <person name="Ordway D."/>
            <person name="DeGroote M.A."/>
            <person name="Parker T."/>
            <person name="Sizemore C."/>
            <person name="Tallon L.J."/>
            <person name="Sadzewicz L.K."/>
            <person name="Sengamalay N."/>
            <person name="Fraser C.M."/>
            <person name="Hine E."/>
            <person name="Shefchek K.A."/>
            <person name="Das S.P."/>
            <person name="Tettelin H."/>
        </authorList>
    </citation>
    <scope>NUCLEOTIDE SEQUENCE [LARGE SCALE GENOMIC DNA]</scope>
    <source>
        <strain evidence="2">4042</strain>
    </source>
</reference>